<keyword evidence="4" id="KW-0132">Cell division</keyword>
<keyword evidence="2" id="KW-0217">Developmental protein</keyword>
<evidence type="ECO:0000256" key="1">
    <source>
        <dbReference type="ARBA" id="ARBA00004413"/>
    </source>
</evidence>
<dbReference type="PANTHER" id="PTHR31083:SF18">
    <property type="entry name" value="PROTEIN SOSEKI 2"/>
    <property type="match status" value="1"/>
</dbReference>
<comment type="similarity">
    <text evidence="7">Belongs to the SOSEKI family.</text>
</comment>
<protein>
    <recommendedName>
        <fullName evidence="10">SOSEKI DIX-like domain-containing protein</fullName>
    </recommendedName>
</protein>
<feature type="region of interest" description="Disordered" evidence="9">
    <location>
        <begin position="168"/>
        <end position="240"/>
    </location>
</feature>
<name>A0ABC8KIS3_ERUVS</name>
<dbReference type="Pfam" id="PF06136">
    <property type="entry name" value="SOK"/>
    <property type="match status" value="1"/>
</dbReference>
<keyword evidence="12" id="KW-1185">Reference proteome</keyword>
<dbReference type="Proteomes" id="UP001642260">
    <property type="component" value="Unassembled WGS sequence"/>
</dbReference>
<accession>A0ABC8KIS3</accession>
<sequence>MEAVRRRSRESNKSPERLIRSLNLQQDEEEEAKTKRPIFRRVQVVYYLTRNGHLEHPHFIEVIAPVNHPLRLRDVMNRLTVLRGRSMPSLYAWSCKRSYRNGFVWNDLAENDVIYPSNCGEYVLKGSEIAEKVQETHVKRPLSGPNQEAPKSRLLRLKPKLQNRTASFDDSELYLGEEEEDGDYELSEEKTSYTSSTTPQSRCSRGISTETIEFTEKKPNSIKTEQNLPVRSDSSELTRSYPVAPPRRLVVPERVEDGDPVDTGSVRGSIWLQMISCGHIAKQYAPSLTNSRAKGENLRTGVLCKNVVKKAVVEDEREMIRFMSENPRFGNPQAEEKEYFSGSIVESVSHERVAAGPTLRRSNSFNEERSKIDDMAEKVKEKEEQEERSNVKVRCIPRRKSSSCLMSSSKQTKN</sequence>
<dbReference type="GO" id="GO:0051301">
    <property type="term" value="P:cell division"/>
    <property type="evidence" value="ECO:0007669"/>
    <property type="project" value="UniProtKB-KW"/>
</dbReference>
<feature type="compositionally biased region" description="Polar residues" evidence="9">
    <location>
        <begin position="199"/>
        <end position="212"/>
    </location>
</feature>
<evidence type="ECO:0000256" key="7">
    <source>
        <dbReference type="ARBA" id="ARBA00024211"/>
    </source>
</evidence>
<dbReference type="AlphaFoldDB" id="A0ABC8KIS3"/>
<evidence type="ECO:0000313" key="11">
    <source>
        <dbReference type="EMBL" id="CAH8357393.1"/>
    </source>
</evidence>
<evidence type="ECO:0000259" key="10">
    <source>
        <dbReference type="Pfam" id="PF06136"/>
    </source>
</evidence>
<evidence type="ECO:0000256" key="4">
    <source>
        <dbReference type="ARBA" id="ARBA00022618"/>
    </source>
</evidence>
<dbReference type="GO" id="GO:0051258">
    <property type="term" value="P:protein polymerization"/>
    <property type="evidence" value="ECO:0007669"/>
    <property type="project" value="UniProtKB-ARBA"/>
</dbReference>
<feature type="compositionally biased region" description="Acidic residues" evidence="9">
    <location>
        <begin position="169"/>
        <end position="186"/>
    </location>
</feature>
<proteinExistence type="inferred from homology"/>
<evidence type="ECO:0000256" key="6">
    <source>
        <dbReference type="ARBA" id="ARBA00023306"/>
    </source>
</evidence>
<evidence type="ECO:0000313" key="12">
    <source>
        <dbReference type="Proteomes" id="UP001642260"/>
    </source>
</evidence>
<dbReference type="GO" id="GO:0005886">
    <property type="term" value="C:plasma membrane"/>
    <property type="evidence" value="ECO:0007669"/>
    <property type="project" value="UniProtKB-SubCell"/>
</dbReference>
<evidence type="ECO:0000256" key="9">
    <source>
        <dbReference type="SAM" id="MobiDB-lite"/>
    </source>
</evidence>
<dbReference type="GO" id="GO:0051302">
    <property type="term" value="P:regulation of cell division"/>
    <property type="evidence" value="ECO:0007669"/>
    <property type="project" value="UniProtKB-ARBA"/>
</dbReference>
<keyword evidence="3" id="KW-1003">Cell membrane</keyword>
<keyword evidence="6" id="KW-0131">Cell cycle</keyword>
<dbReference type="GO" id="GO:0090708">
    <property type="term" value="P:specification of plant organ axis polarity"/>
    <property type="evidence" value="ECO:0007669"/>
    <property type="project" value="UniProtKB-ARBA"/>
</dbReference>
<evidence type="ECO:0000256" key="8">
    <source>
        <dbReference type="ARBA" id="ARBA00046534"/>
    </source>
</evidence>
<dbReference type="PANTHER" id="PTHR31083">
    <property type="entry name" value="UPSTREAM OF FLC PROTEIN (DUF966)"/>
    <property type="match status" value="1"/>
</dbReference>
<keyword evidence="5" id="KW-0472">Membrane</keyword>
<evidence type="ECO:0000256" key="3">
    <source>
        <dbReference type="ARBA" id="ARBA00022475"/>
    </source>
</evidence>
<comment type="caution">
    <text evidence="11">The sequence shown here is derived from an EMBL/GenBank/DDBJ whole genome shotgun (WGS) entry which is preliminary data.</text>
</comment>
<dbReference type="InterPro" id="IPR021182">
    <property type="entry name" value="SOK_magnoliopsida"/>
</dbReference>
<evidence type="ECO:0000256" key="2">
    <source>
        <dbReference type="ARBA" id="ARBA00022473"/>
    </source>
</evidence>
<reference evidence="11 12" key="1">
    <citation type="submission" date="2022-03" db="EMBL/GenBank/DDBJ databases">
        <authorList>
            <person name="Macdonald S."/>
            <person name="Ahmed S."/>
            <person name="Newling K."/>
        </authorList>
    </citation>
    <scope>NUCLEOTIDE SEQUENCE [LARGE SCALE GENOMIC DNA]</scope>
</reference>
<comment type="subunit">
    <text evidence="8">Homodimer. Forms long polymer filaments with other SOKs proteins polymers (e.g. SOK1, SOK2, SOK3 and SOK4) crucial for polar localization and biological activity. Binds to ANGUSTIFOLIA (AN).</text>
</comment>
<dbReference type="EMBL" id="CAKOAT010230710">
    <property type="protein sequence ID" value="CAH8357393.1"/>
    <property type="molecule type" value="Genomic_DNA"/>
</dbReference>
<dbReference type="PIRSF" id="PIRSF031043">
    <property type="entry name" value="UCP031043"/>
    <property type="match status" value="1"/>
</dbReference>
<dbReference type="InterPro" id="IPR048351">
    <property type="entry name" value="SOK_DIX"/>
</dbReference>
<gene>
    <name evidence="11" type="ORF">ERUC_LOCUS23148</name>
</gene>
<feature type="region of interest" description="Disordered" evidence="9">
    <location>
        <begin position="355"/>
        <end position="393"/>
    </location>
</feature>
<comment type="subcellular location">
    <subcellularLocation>
        <location evidence="1">Cell membrane</location>
        <topology evidence="1">Peripheral membrane protein</topology>
        <orientation evidence="1">Cytoplasmic side</orientation>
    </subcellularLocation>
</comment>
<evidence type="ECO:0000256" key="5">
    <source>
        <dbReference type="ARBA" id="ARBA00023136"/>
    </source>
</evidence>
<feature type="compositionally biased region" description="Basic and acidic residues" evidence="9">
    <location>
        <begin position="366"/>
        <end position="390"/>
    </location>
</feature>
<organism evidence="11 12">
    <name type="scientific">Eruca vesicaria subsp. sativa</name>
    <name type="common">Garden rocket</name>
    <name type="synonym">Eruca sativa</name>
    <dbReference type="NCBI Taxonomy" id="29727"/>
    <lineage>
        <taxon>Eukaryota</taxon>
        <taxon>Viridiplantae</taxon>
        <taxon>Streptophyta</taxon>
        <taxon>Embryophyta</taxon>
        <taxon>Tracheophyta</taxon>
        <taxon>Spermatophyta</taxon>
        <taxon>Magnoliopsida</taxon>
        <taxon>eudicotyledons</taxon>
        <taxon>Gunneridae</taxon>
        <taxon>Pentapetalae</taxon>
        <taxon>rosids</taxon>
        <taxon>malvids</taxon>
        <taxon>Brassicales</taxon>
        <taxon>Brassicaceae</taxon>
        <taxon>Brassiceae</taxon>
        <taxon>Eruca</taxon>
    </lineage>
</organism>
<dbReference type="GO" id="GO:2000067">
    <property type="term" value="P:regulation of root morphogenesis"/>
    <property type="evidence" value="ECO:0007669"/>
    <property type="project" value="UniProtKB-ARBA"/>
</dbReference>
<feature type="domain" description="SOSEKI DIX-like" evidence="10">
    <location>
        <begin position="42"/>
        <end position="129"/>
    </location>
</feature>
<dbReference type="InterPro" id="IPR010369">
    <property type="entry name" value="SOK"/>
</dbReference>